<dbReference type="EMBL" id="MPDP01000306">
    <property type="protein sequence ID" value="KAK1448569.1"/>
    <property type="molecule type" value="Genomic_DNA"/>
</dbReference>
<protein>
    <submittedName>
        <fullName evidence="1">Uncharacterized protein</fullName>
    </submittedName>
</protein>
<gene>
    <name evidence="1" type="ORF">CCUS01_11530</name>
</gene>
<accession>A0AAI9TYZ1</accession>
<evidence type="ECO:0000313" key="2">
    <source>
        <dbReference type="Proteomes" id="UP001239213"/>
    </source>
</evidence>
<sequence length="84" mass="9293">MRETTVCRPRLRAILLMPSLRCGHSHSTKSLDSGAAARLLLPVPPDCQLVSSHLIARPLSCVFAMIKRLPSHLFCLCVTTLRLD</sequence>
<proteinExistence type="predicted"/>
<comment type="caution">
    <text evidence="1">The sequence shown here is derived from an EMBL/GenBank/DDBJ whole genome shotgun (WGS) entry which is preliminary data.</text>
</comment>
<evidence type="ECO:0000313" key="1">
    <source>
        <dbReference type="EMBL" id="KAK1448569.1"/>
    </source>
</evidence>
<dbReference type="Proteomes" id="UP001239213">
    <property type="component" value="Unassembled WGS sequence"/>
</dbReference>
<organism evidence="1 2">
    <name type="scientific">Colletotrichum cuscutae</name>
    <dbReference type="NCBI Taxonomy" id="1209917"/>
    <lineage>
        <taxon>Eukaryota</taxon>
        <taxon>Fungi</taxon>
        <taxon>Dikarya</taxon>
        <taxon>Ascomycota</taxon>
        <taxon>Pezizomycotina</taxon>
        <taxon>Sordariomycetes</taxon>
        <taxon>Hypocreomycetidae</taxon>
        <taxon>Glomerellales</taxon>
        <taxon>Glomerellaceae</taxon>
        <taxon>Colletotrichum</taxon>
        <taxon>Colletotrichum acutatum species complex</taxon>
    </lineage>
</organism>
<reference evidence="1" key="1">
    <citation type="submission" date="2016-11" db="EMBL/GenBank/DDBJ databases">
        <title>The genome sequence of Colletotrichum cuscutae.</title>
        <authorList>
            <person name="Baroncelli R."/>
        </authorList>
    </citation>
    <scope>NUCLEOTIDE SEQUENCE</scope>
    <source>
        <strain evidence="1">IMI 304802</strain>
    </source>
</reference>
<keyword evidence="2" id="KW-1185">Reference proteome</keyword>
<dbReference type="AlphaFoldDB" id="A0AAI9TYZ1"/>
<name>A0AAI9TYZ1_9PEZI</name>